<feature type="transmembrane region" description="Helical" evidence="1">
    <location>
        <begin position="7"/>
        <end position="30"/>
    </location>
</feature>
<proteinExistence type="predicted"/>
<keyword evidence="1" id="KW-0812">Transmembrane</keyword>
<keyword evidence="1" id="KW-1133">Transmembrane helix</keyword>
<evidence type="ECO:0000313" key="2">
    <source>
        <dbReference type="EMBL" id="BBH95279.1"/>
    </source>
</evidence>
<accession>A0A455T6L1</accession>
<dbReference type="AlphaFoldDB" id="A0A455T6L1"/>
<reference evidence="2" key="1">
    <citation type="submission" date="2018-12" db="EMBL/GenBank/DDBJ databases">
        <title>Novel natural products biosynthetic potential of the class Ktedonobacteria.</title>
        <authorList>
            <person name="Zheng Y."/>
            <person name="Saitou A."/>
            <person name="Wang C.M."/>
            <person name="Toyoda A."/>
            <person name="Minakuchi Y."/>
            <person name="Sekiguchi Y."/>
            <person name="Ueda K."/>
            <person name="Takano H."/>
            <person name="Sakai Y."/>
            <person name="Yokota A."/>
            <person name="Yabe S."/>
        </authorList>
    </citation>
    <scope>NUCLEOTIDE SEQUENCE</scope>
    <source>
        <strain evidence="2">A3-2</strain>
    </source>
</reference>
<sequence length="63" mass="7112">MVENKQELLAALLILDELFVLLAKLSVFVLDMPHFAAYLKESAADDEDLDYSEDKVTVNKGIR</sequence>
<name>A0A455T6L1_9CHLR</name>
<evidence type="ECO:0000256" key="1">
    <source>
        <dbReference type="SAM" id="Phobius"/>
    </source>
</evidence>
<protein>
    <submittedName>
        <fullName evidence="2">Uncharacterized protein</fullName>
    </submittedName>
</protein>
<dbReference type="EMBL" id="AP019377">
    <property type="protein sequence ID" value="BBH95279.1"/>
    <property type="molecule type" value="Genomic_DNA"/>
</dbReference>
<organism evidence="2">
    <name type="scientific">Thermogemmatispora argillosa</name>
    <dbReference type="NCBI Taxonomy" id="2045280"/>
    <lineage>
        <taxon>Bacteria</taxon>
        <taxon>Bacillati</taxon>
        <taxon>Chloroflexota</taxon>
        <taxon>Ktedonobacteria</taxon>
        <taxon>Thermogemmatisporales</taxon>
        <taxon>Thermogemmatisporaceae</taxon>
        <taxon>Thermogemmatispora</taxon>
    </lineage>
</organism>
<keyword evidence="1" id="KW-0472">Membrane</keyword>
<gene>
    <name evidence="2" type="ORF">KTA_34780</name>
</gene>